<dbReference type="SUPFAM" id="SSF56112">
    <property type="entry name" value="Protein kinase-like (PK-like)"/>
    <property type="match status" value="1"/>
</dbReference>
<dbReference type="InterPro" id="IPR011009">
    <property type="entry name" value="Kinase-like_dom_sf"/>
</dbReference>
<dbReference type="RefSeq" id="WP_208005666.1">
    <property type="nucleotide sequence ID" value="NZ_JAGDFX010000009.1"/>
</dbReference>
<dbReference type="Gene3D" id="3.90.1200.10">
    <property type="match status" value="1"/>
</dbReference>
<dbReference type="Proteomes" id="UP000664882">
    <property type="component" value="Unassembled WGS sequence"/>
</dbReference>
<name>A0ABS3NGS0_9GAMM</name>
<dbReference type="EMBL" id="JAGDFX010000009">
    <property type="protein sequence ID" value="MBO1519793.1"/>
    <property type="molecule type" value="Genomic_DNA"/>
</dbReference>
<protein>
    <submittedName>
        <fullName evidence="2">Phosphotransferase</fullName>
    </submittedName>
</protein>
<sequence>MPNALLARLPSRFRGQLIPLTGGLTNRCWKLITAECAYWLREGSADTHALGINRAQELQAHQAAAKVGLAPNIHFALPEQGILLLDWLAEPDWQQVPRDMSRLAQQVAHLHQLNADVPLLDIADQAAHYLRQLQPLPKALADFVPYFSQAGVNLPFQPVLCHHDINAANVMGSRPWLIDWEYAAYGDAAFELAVISDSFGLDLCQQQMLLTAYNRATDSGGGHQVSAARFQARLPWVHWLTALWAALQYQQTTNAEYEKMQQLALTKLKAS</sequence>
<gene>
    <name evidence="2" type="ORF">J3U76_09165</name>
</gene>
<organism evidence="2 3">
    <name type="scientific">Oceanisphaera pacifica</name>
    <dbReference type="NCBI Taxonomy" id="2818389"/>
    <lineage>
        <taxon>Bacteria</taxon>
        <taxon>Pseudomonadati</taxon>
        <taxon>Pseudomonadota</taxon>
        <taxon>Gammaproteobacteria</taxon>
        <taxon>Aeromonadales</taxon>
        <taxon>Aeromonadaceae</taxon>
        <taxon>Oceanisphaera</taxon>
    </lineage>
</organism>
<dbReference type="InterPro" id="IPR002575">
    <property type="entry name" value="Aminoglycoside_PTrfase"/>
</dbReference>
<proteinExistence type="predicted"/>
<comment type="caution">
    <text evidence="2">The sequence shown here is derived from an EMBL/GenBank/DDBJ whole genome shotgun (WGS) entry which is preliminary data.</text>
</comment>
<evidence type="ECO:0000313" key="2">
    <source>
        <dbReference type="EMBL" id="MBO1519793.1"/>
    </source>
</evidence>
<evidence type="ECO:0000313" key="3">
    <source>
        <dbReference type="Proteomes" id="UP000664882"/>
    </source>
</evidence>
<keyword evidence="3" id="KW-1185">Reference proteome</keyword>
<feature type="domain" description="Aminoglycoside phosphotransferase" evidence="1">
    <location>
        <begin position="18"/>
        <end position="208"/>
    </location>
</feature>
<dbReference type="Pfam" id="PF01636">
    <property type="entry name" value="APH"/>
    <property type="match status" value="1"/>
</dbReference>
<accession>A0ABS3NGS0</accession>
<evidence type="ECO:0000259" key="1">
    <source>
        <dbReference type="Pfam" id="PF01636"/>
    </source>
</evidence>
<dbReference type="CDD" id="cd05151">
    <property type="entry name" value="ChoK-like"/>
    <property type="match status" value="1"/>
</dbReference>
<reference evidence="2 3" key="1">
    <citation type="submission" date="2021-03" db="EMBL/GenBank/DDBJ databases">
        <title>Oceanisphaera sp. nov., isolated from the intestine.</title>
        <authorList>
            <person name="Zhao L.-H."/>
            <person name="Shi L.-F."/>
        </authorList>
    </citation>
    <scope>NUCLEOTIDE SEQUENCE [LARGE SCALE GENOMIC DNA]</scope>
    <source>
        <strain evidence="2 3">DM8</strain>
    </source>
</reference>
<dbReference type="Gene3D" id="3.30.200.20">
    <property type="entry name" value="Phosphorylase Kinase, domain 1"/>
    <property type="match status" value="1"/>
</dbReference>